<evidence type="ECO:0000256" key="7">
    <source>
        <dbReference type="ARBA" id="ARBA00023136"/>
    </source>
</evidence>
<evidence type="ECO:0000256" key="2">
    <source>
        <dbReference type="ARBA" id="ARBA00009436"/>
    </source>
</evidence>
<feature type="transmembrane region" description="Helical" evidence="8">
    <location>
        <begin position="84"/>
        <end position="107"/>
    </location>
</feature>
<keyword evidence="4 8" id="KW-0812">Transmembrane</keyword>
<dbReference type="Pfam" id="PF07019">
    <property type="entry name" value="EMC6"/>
    <property type="match status" value="1"/>
</dbReference>
<sequence>MSTPASDSKKLVFIDPEHVNHNLKVNKTIYEFLSVVAGLVCGVLGLTDLGGVLAFLVFNALIGLVVLAKTGFNLRAHFLSWDKVFVEGAAGGFGTFVLFWTLFYNIAHLF</sequence>
<dbReference type="eggNOG" id="KOG4455">
    <property type="taxonomic scope" value="Eukaryota"/>
</dbReference>
<comment type="subcellular location">
    <subcellularLocation>
        <location evidence="1">Endoplasmic reticulum membrane</location>
        <topology evidence="1">Multi-pass membrane protein</topology>
    </subcellularLocation>
</comment>
<keyword evidence="5" id="KW-0256">Endoplasmic reticulum</keyword>
<evidence type="ECO:0000256" key="3">
    <source>
        <dbReference type="ARBA" id="ARBA00020827"/>
    </source>
</evidence>
<evidence type="ECO:0000256" key="5">
    <source>
        <dbReference type="ARBA" id="ARBA00022824"/>
    </source>
</evidence>
<dbReference type="OrthoDB" id="16510at2759"/>
<keyword evidence="10" id="KW-1185">Reference proteome</keyword>
<dbReference type="PANTHER" id="PTHR20994:SF0">
    <property type="entry name" value="ER MEMBRANE PROTEIN COMPLEX SUBUNIT 6"/>
    <property type="match status" value="1"/>
</dbReference>
<dbReference type="AlphaFoldDB" id="C1N012"/>
<evidence type="ECO:0000256" key="1">
    <source>
        <dbReference type="ARBA" id="ARBA00004477"/>
    </source>
</evidence>
<dbReference type="Proteomes" id="UP000001876">
    <property type="component" value="Unassembled WGS sequence"/>
</dbReference>
<dbReference type="EMBL" id="GG663743">
    <property type="protein sequence ID" value="EEH54965.1"/>
    <property type="molecule type" value="Genomic_DNA"/>
</dbReference>
<accession>C1N012</accession>
<name>C1N012_MICPC</name>
<dbReference type="GO" id="GO:0000045">
    <property type="term" value="P:autophagosome assembly"/>
    <property type="evidence" value="ECO:0007669"/>
    <property type="project" value="TreeGrafter"/>
</dbReference>
<keyword evidence="7 8" id="KW-0472">Membrane</keyword>
<keyword evidence="6 8" id="KW-1133">Transmembrane helix</keyword>
<evidence type="ECO:0000256" key="4">
    <source>
        <dbReference type="ARBA" id="ARBA00022692"/>
    </source>
</evidence>
<comment type="similarity">
    <text evidence="2">Belongs to the EMC6 family.</text>
</comment>
<dbReference type="STRING" id="564608.C1N012"/>
<gene>
    <name evidence="9" type="ORF">MICPUCDRAFT_63578</name>
</gene>
<feature type="transmembrane region" description="Helical" evidence="8">
    <location>
        <begin position="28"/>
        <end position="46"/>
    </location>
</feature>
<protein>
    <recommendedName>
        <fullName evidence="3">ER membrane protein complex subunit 6</fullName>
    </recommendedName>
</protein>
<dbReference type="InterPro" id="IPR008504">
    <property type="entry name" value="Emc6"/>
</dbReference>
<dbReference type="InterPro" id="IPR029008">
    <property type="entry name" value="EMC6-like"/>
</dbReference>
<proteinExistence type="inferred from homology"/>
<evidence type="ECO:0000313" key="9">
    <source>
        <dbReference type="EMBL" id="EEH54965.1"/>
    </source>
</evidence>
<dbReference type="KEGG" id="mpp:MICPUCDRAFT_63578"/>
<dbReference type="OMA" id="MKANFEW"/>
<dbReference type="GeneID" id="9686754"/>
<evidence type="ECO:0000313" key="10">
    <source>
        <dbReference type="Proteomes" id="UP000001876"/>
    </source>
</evidence>
<dbReference type="GO" id="GO:0034975">
    <property type="term" value="P:protein folding in endoplasmic reticulum"/>
    <property type="evidence" value="ECO:0007669"/>
    <property type="project" value="TreeGrafter"/>
</dbReference>
<organism evidence="10">
    <name type="scientific">Micromonas pusilla (strain CCMP1545)</name>
    <name type="common">Picoplanktonic green alga</name>
    <dbReference type="NCBI Taxonomy" id="564608"/>
    <lineage>
        <taxon>Eukaryota</taxon>
        <taxon>Viridiplantae</taxon>
        <taxon>Chlorophyta</taxon>
        <taxon>Mamiellophyceae</taxon>
        <taxon>Mamiellales</taxon>
        <taxon>Mamiellaceae</taxon>
        <taxon>Micromonas</taxon>
    </lineage>
</organism>
<dbReference type="PANTHER" id="PTHR20994">
    <property type="entry name" value="ER MEMBRANE PROTEIN COMPLEX SUBUNIT 6"/>
    <property type="match status" value="1"/>
</dbReference>
<evidence type="ECO:0000256" key="8">
    <source>
        <dbReference type="SAM" id="Phobius"/>
    </source>
</evidence>
<dbReference type="RefSeq" id="XP_003061315.1">
    <property type="nucleotide sequence ID" value="XM_003061269.1"/>
</dbReference>
<evidence type="ECO:0000256" key="6">
    <source>
        <dbReference type="ARBA" id="ARBA00022989"/>
    </source>
</evidence>
<feature type="transmembrane region" description="Helical" evidence="8">
    <location>
        <begin position="52"/>
        <end position="72"/>
    </location>
</feature>
<reference evidence="9 10" key="1">
    <citation type="journal article" date="2009" name="Science">
        <title>Green evolution and dynamic adaptations revealed by genomes of the marine picoeukaryotes Micromonas.</title>
        <authorList>
            <person name="Worden A.Z."/>
            <person name="Lee J.H."/>
            <person name="Mock T."/>
            <person name="Rouze P."/>
            <person name="Simmons M.P."/>
            <person name="Aerts A.L."/>
            <person name="Allen A.E."/>
            <person name="Cuvelier M.L."/>
            <person name="Derelle E."/>
            <person name="Everett M.V."/>
            <person name="Foulon E."/>
            <person name="Grimwood J."/>
            <person name="Gundlach H."/>
            <person name="Henrissat B."/>
            <person name="Napoli C."/>
            <person name="McDonald S.M."/>
            <person name="Parker M.S."/>
            <person name="Rombauts S."/>
            <person name="Salamov A."/>
            <person name="Von Dassow P."/>
            <person name="Badger J.H."/>
            <person name="Coutinho P.M."/>
            <person name="Demir E."/>
            <person name="Dubchak I."/>
            <person name="Gentemann C."/>
            <person name="Eikrem W."/>
            <person name="Gready J.E."/>
            <person name="John U."/>
            <person name="Lanier W."/>
            <person name="Lindquist E.A."/>
            <person name="Lucas S."/>
            <person name="Mayer K.F."/>
            <person name="Moreau H."/>
            <person name="Not F."/>
            <person name="Otillar R."/>
            <person name="Panaud O."/>
            <person name="Pangilinan J."/>
            <person name="Paulsen I."/>
            <person name="Piegu B."/>
            <person name="Poliakov A."/>
            <person name="Robbens S."/>
            <person name="Schmutz J."/>
            <person name="Toulza E."/>
            <person name="Wyss T."/>
            <person name="Zelensky A."/>
            <person name="Zhou K."/>
            <person name="Armbrust E.V."/>
            <person name="Bhattacharya D."/>
            <person name="Goodenough U.W."/>
            <person name="Van de Peer Y."/>
            <person name="Grigoriev I.V."/>
        </authorList>
    </citation>
    <scope>NUCLEOTIDE SEQUENCE [LARGE SCALE GENOMIC DNA]</scope>
    <source>
        <strain evidence="9 10">CCMP1545</strain>
    </source>
</reference>
<dbReference type="GO" id="GO:0072546">
    <property type="term" value="C:EMC complex"/>
    <property type="evidence" value="ECO:0007669"/>
    <property type="project" value="InterPro"/>
</dbReference>